<protein>
    <recommendedName>
        <fullName evidence="5">WW domain-containing protein</fullName>
    </recommendedName>
</protein>
<organism evidence="2">
    <name type="scientific">Guillardia theta (strain CCMP2712)</name>
    <name type="common">Cryptophyte</name>
    <dbReference type="NCBI Taxonomy" id="905079"/>
    <lineage>
        <taxon>Eukaryota</taxon>
        <taxon>Cryptophyceae</taxon>
        <taxon>Pyrenomonadales</taxon>
        <taxon>Geminigeraceae</taxon>
        <taxon>Guillardia</taxon>
    </lineage>
</organism>
<name>L1IKY2_GUITC</name>
<evidence type="ECO:0000256" key="1">
    <source>
        <dbReference type="SAM" id="MobiDB-lite"/>
    </source>
</evidence>
<evidence type="ECO:0008006" key="5">
    <source>
        <dbReference type="Google" id="ProtNLM"/>
    </source>
</evidence>
<dbReference type="HOGENOM" id="CLU_1655498_0_0_1"/>
<evidence type="ECO:0000313" key="2">
    <source>
        <dbReference type="EMBL" id="EKX36913.1"/>
    </source>
</evidence>
<evidence type="ECO:0000313" key="4">
    <source>
        <dbReference type="Proteomes" id="UP000011087"/>
    </source>
</evidence>
<feature type="compositionally biased region" description="Basic residues" evidence="1">
    <location>
        <begin position="71"/>
        <end position="81"/>
    </location>
</feature>
<dbReference type="CDD" id="cd00201">
    <property type="entry name" value="WW"/>
    <property type="match status" value="1"/>
</dbReference>
<keyword evidence="4" id="KW-1185">Reference proteome</keyword>
<dbReference type="Gene3D" id="2.20.70.10">
    <property type="match status" value="1"/>
</dbReference>
<dbReference type="SUPFAM" id="SSF51045">
    <property type="entry name" value="WW domain"/>
    <property type="match status" value="1"/>
</dbReference>
<reference evidence="3" key="3">
    <citation type="submission" date="2015-06" db="UniProtKB">
        <authorList>
            <consortium name="EnsemblProtists"/>
        </authorList>
    </citation>
    <scope>IDENTIFICATION</scope>
</reference>
<dbReference type="Proteomes" id="UP000011087">
    <property type="component" value="Unassembled WGS sequence"/>
</dbReference>
<reference evidence="4" key="2">
    <citation type="submission" date="2012-11" db="EMBL/GenBank/DDBJ databases">
        <authorList>
            <person name="Kuo A."/>
            <person name="Curtis B.A."/>
            <person name="Tanifuji G."/>
            <person name="Burki F."/>
            <person name="Gruber A."/>
            <person name="Irimia M."/>
            <person name="Maruyama S."/>
            <person name="Arias M.C."/>
            <person name="Ball S.G."/>
            <person name="Gile G.H."/>
            <person name="Hirakawa Y."/>
            <person name="Hopkins J.F."/>
            <person name="Rensing S.A."/>
            <person name="Schmutz J."/>
            <person name="Symeonidi A."/>
            <person name="Elias M."/>
            <person name="Eveleigh R.J."/>
            <person name="Herman E.K."/>
            <person name="Klute M.J."/>
            <person name="Nakayama T."/>
            <person name="Obornik M."/>
            <person name="Reyes-Prieto A."/>
            <person name="Armbrust E.V."/>
            <person name="Aves S.J."/>
            <person name="Beiko R.G."/>
            <person name="Coutinho P."/>
            <person name="Dacks J.B."/>
            <person name="Durnford D.G."/>
            <person name="Fast N.M."/>
            <person name="Green B.R."/>
            <person name="Grisdale C."/>
            <person name="Hempe F."/>
            <person name="Henrissat B."/>
            <person name="Hoppner M.P."/>
            <person name="Ishida K.-I."/>
            <person name="Kim E."/>
            <person name="Koreny L."/>
            <person name="Kroth P.G."/>
            <person name="Liu Y."/>
            <person name="Malik S.-B."/>
            <person name="Maier U.G."/>
            <person name="McRose D."/>
            <person name="Mock T."/>
            <person name="Neilson J.A."/>
            <person name="Onodera N.T."/>
            <person name="Poole A.M."/>
            <person name="Pritham E.J."/>
            <person name="Richards T.A."/>
            <person name="Rocap G."/>
            <person name="Roy S.W."/>
            <person name="Sarai C."/>
            <person name="Schaack S."/>
            <person name="Shirato S."/>
            <person name="Slamovits C.H."/>
            <person name="Spencer D.F."/>
            <person name="Suzuki S."/>
            <person name="Worden A.Z."/>
            <person name="Zauner S."/>
            <person name="Barry K."/>
            <person name="Bell C."/>
            <person name="Bharti A.K."/>
            <person name="Crow J.A."/>
            <person name="Grimwood J."/>
            <person name="Kramer R."/>
            <person name="Lindquist E."/>
            <person name="Lucas S."/>
            <person name="Salamov A."/>
            <person name="McFadden G.I."/>
            <person name="Lane C.E."/>
            <person name="Keeling P.J."/>
            <person name="Gray M.W."/>
            <person name="Grigoriev I.V."/>
            <person name="Archibald J.M."/>
        </authorList>
    </citation>
    <scope>NUCLEOTIDE SEQUENCE</scope>
    <source>
        <strain evidence="4">CCMP2712</strain>
    </source>
</reference>
<dbReference type="InterPro" id="IPR036020">
    <property type="entry name" value="WW_dom_sf"/>
</dbReference>
<feature type="region of interest" description="Disordered" evidence="1">
    <location>
        <begin position="1"/>
        <end position="92"/>
    </location>
</feature>
<dbReference type="InterPro" id="IPR001202">
    <property type="entry name" value="WW_dom"/>
</dbReference>
<dbReference type="EnsemblProtists" id="EKX36913">
    <property type="protein sequence ID" value="EKX36913"/>
    <property type="gene ID" value="GUITHDRAFT_116935"/>
</dbReference>
<dbReference type="RefSeq" id="XP_005823893.1">
    <property type="nucleotide sequence ID" value="XM_005823836.1"/>
</dbReference>
<evidence type="ECO:0000313" key="3">
    <source>
        <dbReference type="EnsemblProtists" id="EKX36913"/>
    </source>
</evidence>
<accession>L1IKY2</accession>
<gene>
    <name evidence="2" type="ORF">GUITHDRAFT_116935</name>
</gene>
<dbReference type="PaxDb" id="55529-EKX36913"/>
<proteinExistence type="predicted"/>
<dbReference type="AlphaFoldDB" id="L1IKY2"/>
<dbReference type="EMBL" id="JH993066">
    <property type="protein sequence ID" value="EKX36913.1"/>
    <property type="molecule type" value="Genomic_DNA"/>
</dbReference>
<sequence length="160" mass="17998">MRRQSISSDADLESGDLTHTLQEEQGTKSKTKKSVLSSTWRKLRRRSPKDKAGQSSPAKETPKEGAGGAGRRSKSTSKKKNRKEEAEPSQVSPELLQMVKYLGIQEHEKEFFWVAEEALRATLPEGWEEYKTEEGATYYFSSISGYEELLTLIVLAVTVL</sequence>
<reference evidence="2 4" key="1">
    <citation type="journal article" date="2012" name="Nature">
        <title>Algal genomes reveal evolutionary mosaicism and the fate of nucleomorphs.</title>
        <authorList>
            <consortium name="DOE Joint Genome Institute"/>
            <person name="Curtis B.A."/>
            <person name="Tanifuji G."/>
            <person name="Burki F."/>
            <person name="Gruber A."/>
            <person name="Irimia M."/>
            <person name="Maruyama S."/>
            <person name="Arias M.C."/>
            <person name="Ball S.G."/>
            <person name="Gile G.H."/>
            <person name="Hirakawa Y."/>
            <person name="Hopkins J.F."/>
            <person name="Kuo A."/>
            <person name="Rensing S.A."/>
            <person name="Schmutz J."/>
            <person name="Symeonidi A."/>
            <person name="Elias M."/>
            <person name="Eveleigh R.J."/>
            <person name="Herman E.K."/>
            <person name="Klute M.J."/>
            <person name="Nakayama T."/>
            <person name="Obornik M."/>
            <person name="Reyes-Prieto A."/>
            <person name="Armbrust E.V."/>
            <person name="Aves S.J."/>
            <person name="Beiko R.G."/>
            <person name="Coutinho P."/>
            <person name="Dacks J.B."/>
            <person name="Durnford D.G."/>
            <person name="Fast N.M."/>
            <person name="Green B.R."/>
            <person name="Grisdale C.J."/>
            <person name="Hempel F."/>
            <person name="Henrissat B."/>
            <person name="Hoppner M.P."/>
            <person name="Ishida K."/>
            <person name="Kim E."/>
            <person name="Koreny L."/>
            <person name="Kroth P.G."/>
            <person name="Liu Y."/>
            <person name="Malik S.B."/>
            <person name="Maier U.G."/>
            <person name="McRose D."/>
            <person name="Mock T."/>
            <person name="Neilson J.A."/>
            <person name="Onodera N.T."/>
            <person name="Poole A.M."/>
            <person name="Pritham E.J."/>
            <person name="Richards T.A."/>
            <person name="Rocap G."/>
            <person name="Roy S.W."/>
            <person name="Sarai C."/>
            <person name="Schaack S."/>
            <person name="Shirato S."/>
            <person name="Slamovits C.H."/>
            <person name="Spencer D.F."/>
            <person name="Suzuki S."/>
            <person name="Worden A.Z."/>
            <person name="Zauner S."/>
            <person name="Barry K."/>
            <person name="Bell C."/>
            <person name="Bharti A.K."/>
            <person name="Crow J.A."/>
            <person name="Grimwood J."/>
            <person name="Kramer R."/>
            <person name="Lindquist E."/>
            <person name="Lucas S."/>
            <person name="Salamov A."/>
            <person name="McFadden G.I."/>
            <person name="Lane C.E."/>
            <person name="Keeling P.J."/>
            <person name="Gray M.W."/>
            <person name="Grigoriev I.V."/>
            <person name="Archibald J.M."/>
        </authorList>
    </citation>
    <scope>NUCLEOTIDE SEQUENCE</scope>
    <source>
        <strain evidence="2 4">CCMP2712</strain>
    </source>
</reference>
<dbReference type="GeneID" id="17293666"/>
<dbReference type="KEGG" id="gtt:GUITHDRAFT_116935"/>